<dbReference type="GO" id="GO:0005829">
    <property type="term" value="C:cytosol"/>
    <property type="evidence" value="ECO:0007669"/>
    <property type="project" value="TreeGrafter"/>
</dbReference>
<reference evidence="4" key="1">
    <citation type="journal article" date="2014" name="Int. J. Syst. Evol. Microbiol.">
        <title>Complete genome sequence of Corynebacterium casei LMG S-19264T (=DSM 44701T), isolated from a smear-ripened cheese.</title>
        <authorList>
            <consortium name="US DOE Joint Genome Institute (JGI-PGF)"/>
            <person name="Walter F."/>
            <person name="Albersmeier A."/>
            <person name="Kalinowski J."/>
            <person name="Ruckert C."/>
        </authorList>
    </citation>
    <scope>NUCLEOTIDE SEQUENCE</scope>
    <source>
        <strain evidence="4">JCM 14371</strain>
    </source>
</reference>
<evidence type="ECO:0000256" key="2">
    <source>
        <dbReference type="ARBA" id="ARBA00022729"/>
    </source>
</evidence>
<organism evidence="4 5">
    <name type="scientific">Deinococcus aquiradiocola</name>
    <dbReference type="NCBI Taxonomy" id="393059"/>
    <lineage>
        <taxon>Bacteria</taxon>
        <taxon>Thermotogati</taxon>
        <taxon>Deinococcota</taxon>
        <taxon>Deinococci</taxon>
        <taxon>Deinococcales</taxon>
        <taxon>Deinococcaceae</taxon>
        <taxon>Deinococcus</taxon>
    </lineage>
</organism>
<dbReference type="SMART" id="SM00935">
    <property type="entry name" value="OmpH"/>
    <property type="match status" value="1"/>
</dbReference>
<reference evidence="4" key="2">
    <citation type="submission" date="2020-09" db="EMBL/GenBank/DDBJ databases">
        <authorList>
            <person name="Sun Q."/>
            <person name="Ohkuma M."/>
        </authorList>
    </citation>
    <scope>NUCLEOTIDE SEQUENCE</scope>
    <source>
        <strain evidence="4">JCM 14371</strain>
    </source>
</reference>
<dbReference type="EMBL" id="BMOE01000005">
    <property type="protein sequence ID" value="GGJ74965.1"/>
    <property type="molecule type" value="Genomic_DNA"/>
</dbReference>
<name>A0A917UQ75_9DEIO</name>
<comment type="similarity">
    <text evidence="1">Belongs to the Skp family.</text>
</comment>
<keyword evidence="2 3" id="KW-0732">Signal</keyword>
<feature type="chain" id="PRO_5037940896" description="Outer membrane chaperone OmpH" evidence="3">
    <location>
        <begin position="25"/>
        <end position="164"/>
    </location>
</feature>
<dbReference type="SUPFAM" id="SSF111384">
    <property type="entry name" value="OmpH-like"/>
    <property type="match status" value="1"/>
</dbReference>
<dbReference type="InterPro" id="IPR005632">
    <property type="entry name" value="Chaperone_Skp"/>
</dbReference>
<protein>
    <recommendedName>
        <fullName evidence="6">Outer membrane chaperone OmpH</fullName>
    </recommendedName>
</protein>
<evidence type="ECO:0000256" key="3">
    <source>
        <dbReference type="SAM" id="SignalP"/>
    </source>
</evidence>
<dbReference type="AlphaFoldDB" id="A0A917UQ75"/>
<dbReference type="Proteomes" id="UP000635726">
    <property type="component" value="Unassembled WGS sequence"/>
</dbReference>
<dbReference type="PANTHER" id="PTHR35089:SF1">
    <property type="entry name" value="CHAPERONE PROTEIN SKP"/>
    <property type="match status" value="1"/>
</dbReference>
<dbReference type="GO" id="GO:0051082">
    <property type="term" value="F:unfolded protein binding"/>
    <property type="evidence" value="ECO:0007669"/>
    <property type="project" value="InterPro"/>
</dbReference>
<sequence>MLNPSTRRIALLAPLALLTLQPHAQQSKTKVGIVNVQTVVSAIPSGSGFVTLSRKADADLQAQARNVQALQAKASARGATTASKNAYTAAVKKYQTATQTYQKQLAAAFAPLATRVNTAVASVARANGYSVVLDQRAAHGLVIYADPRSTDLTAAVTARVKAGK</sequence>
<evidence type="ECO:0000313" key="5">
    <source>
        <dbReference type="Proteomes" id="UP000635726"/>
    </source>
</evidence>
<gene>
    <name evidence="4" type="ORF">GCM10008939_19070</name>
</gene>
<feature type="signal peptide" evidence="3">
    <location>
        <begin position="1"/>
        <end position="24"/>
    </location>
</feature>
<dbReference type="PANTHER" id="PTHR35089">
    <property type="entry name" value="CHAPERONE PROTEIN SKP"/>
    <property type="match status" value="1"/>
</dbReference>
<dbReference type="Gene3D" id="3.30.910.20">
    <property type="entry name" value="Skp domain"/>
    <property type="match status" value="1"/>
</dbReference>
<evidence type="ECO:0008006" key="6">
    <source>
        <dbReference type="Google" id="ProtNLM"/>
    </source>
</evidence>
<accession>A0A917UQ75</accession>
<dbReference type="InterPro" id="IPR024930">
    <property type="entry name" value="Skp_dom_sf"/>
</dbReference>
<dbReference type="RefSeq" id="WP_188962765.1">
    <property type="nucleotide sequence ID" value="NZ_BMOE01000005.1"/>
</dbReference>
<dbReference type="Pfam" id="PF03938">
    <property type="entry name" value="OmpH"/>
    <property type="match status" value="1"/>
</dbReference>
<evidence type="ECO:0000256" key="1">
    <source>
        <dbReference type="ARBA" id="ARBA00009091"/>
    </source>
</evidence>
<dbReference type="GO" id="GO:0050821">
    <property type="term" value="P:protein stabilization"/>
    <property type="evidence" value="ECO:0007669"/>
    <property type="project" value="TreeGrafter"/>
</dbReference>
<proteinExistence type="inferred from homology"/>
<evidence type="ECO:0000313" key="4">
    <source>
        <dbReference type="EMBL" id="GGJ74965.1"/>
    </source>
</evidence>
<comment type="caution">
    <text evidence="4">The sequence shown here is derived from an EMBL/GenBank/DDBJ whole genome shotgun (WGS) entry which is preliminary data.</text>
</comment>
<keyword evidence="5" id="KW-1185">Reference proteome</keyword>